<dbReference type="Pfam" id="PF01535">
    <property type="entry name" value="PPR"/>
    <property type="match status" value="4"/>
</dbReference>
<evidence type="ECO:0000313" key="4">
    <source>
        <dbReference type="Proteomes" id="UP000813462"/>
    </source>
</evidence>
<dbReference type="InterPro" id="IPR011990">
    <property type="entry name" value="TPR-like_helical_dom_sf"/>
</dbReference>
<dbReference type="PROSITE" id="PS51375">
    <property type="entry name" value="PPR"/>
    <property type="match status" value="4"/>
</dbReference>
<dbReference type="EMBL" id="JAEACU010000006">
    <property type="protein sequence ID" value="KAH7524462.1"/>
    <property type="molecule type" value="Genomic_DNA"/>
</dbReference>
<dbReference type="PANTHER" id="PTHR47926">
    <property type="entry name" value="PENTATRICOPEPTIDE REPEAT-CONTAINING PROTEIN"/>
    <property type="match status" value="1"/>
</dbReference>
<comment type="caution">
    <text evidence="3">The sequence shown here is derived from an EMBL/GenBank/DDBJ whole genome shotgun (WGS) entry which is preliminary data.</text>
</comment>
<gene>
    <name evidence="3" type="ORF">FEM48_Zijuj06G0121900</name>
</gene>
<feature type="repeat" description="PPR" evidence="2">
    <location>
        <begin position="305"/>
        <end position="339"/>
    </location>
</feature>
<feature type="repeat" description="PPR" evidence="2">
    <location>
        <begin position="375"/>
        <end position="405"/>
    </location>
</feature>
<accession>A0A978V977</accession>
<evidence type="ECO:0000256" key="2">
    <source>
        <dbReference type="PROSITE-ProRule" id="PRU00708"/>
    </source>
</evidence>
<evidence type="ECO:0000313" key="3">
    <source>
        <dbReference type="EMBL" id="KAH7524462.1"/>
    </source>
</evidence>
<dbReference type="PANTHER" id="PTHR47926:SF510">
    <property type="entry name" value="PENTATRICOPEPTIDE REPEAT-CONTAINING PROTEIN"/>
    <property type="match status" value="1"/>
</dbReference>
<dbReference type="InterPro" id="IPR002885">
    <property type="entry name" value="PPR_rpt"/>
</dbReference>
<dbReference type="InterPro" id="IPR046960">
    <property type="entry name" value="PPR_At4g14850-like_plant"/>
</dbReference>
<dbReference type="Proteomes" id="UP000813462">
    <property type="component" value="Unassembled WGS sequence"/>
</dbReference>
<dbReference type="Gene3D" id="1.25.40.10">
    <property type="entry name" value="Tetratricopeptide repeat domain"/>
    <property type="match status" value="2"/>
</dbReference>
<proteinExistence type="predicted"/>
<sequence>MTQNEQSHCGVVWCGSAAEAICLILSEFLFLGLFCSSSAYTYLVAMAKLQGAFLPSNPFFADASTSREPKSFHLSKFKFRVSMATTTSFADTSMSNQRSQQAQFPLTAKRTRKPTDNRRAESNTGIAYYLSLLNSNCVSDFKQVHALAVKLNAFEMDCYIANKLAVLYTRNMESLDYARFARNGEIDLAIQYLEEMQEKGLKPRVNTWNGIISGCAQNKYFEDALDAFYDMLWFPEVPNFVTIASVLPACAGLKNLNLGRAIHGYSLKRQLCNNVHVEGSLIDMYSKCGRNDYSEKVFVGAEVKNTAMWNEMIAAFVNKGKMEGTVELLRLMQNNDSKPDLISYNTILSGLARNGQKDEAYELLTEMVKIDLKLNIVSFNVLISGFQQSGLTYEALKLFQTMQSPSSGCFLNDAKSVFDLQINEDVGLWNALISSYMDHGMTQNAIASFEQMELSRMMLDY</sequence>
<keyword evidence="1" id="KW-0677">Repeat</keyword>
<reference evidence="3" key="1">
    <citation type="journal article" date="2021" name="Front. Plant Sci.">
        <title>Chromosome-Scale Genome Assembly for Chinese Sour Jujube and Insights Into Its Genome Evolution and Domestication Signature.</title>
        <authorList>
            <person name="Shen L.-Y."/>
            <person name="Luo H."/>
            <person name="Wang X.-L."/>
            <person name="Wang X.-M."/>
            <person name="Qiu X.-J."/>
            <person name="Liu H."/>
            <person name="Zhou S.-S."/>
            <person name="Jia K.-H."/>
            <person name="Nie S."/>
            <person name="Bao Y.-T."/>
            <person name="Zhang R.-G."/>
            <person name="Yun Q.-Z."/>
            <person name="Chai Y.-H."/>
            <person name="Lu J.-Y."/>
            <person name="Li Y."/>
            <person name="Zhao S.-W."/>
            <person name="Mao J.-F."/>
            <person name="Jia S.-G."/>
            <person name="Mao Y.-M."/>
        </authorList>
    </citation>
    <scope>NUCLEOTIDE SEQUENCE</scope>
    <source>
        <strain evidence="3">AT0</strain>
        <tissue evidence="3">Leaf</tissue>
    </source>
</reference>
<feature type="repeat" description="PPR" evidence="2">
    <location>
        <begin position="340"/>
        <end position="374"/>
    </location>
</feature>
<dbReference type="AlphaFoldDB" id="A0A978V977"/>
<dbReference type="NCBIfam" id="TIGR00756">
    <property type="entry name" value="PPR"/>
    <property type="match status" value="4"/>
</dbReference>
<evidence type="ECO:0000256" key="1">
    <source>
        <dbReference type="ARBA" id="ARBA00022737"/>
    </source>
</evidence>
<dbReference type="Pfam" id="PF13041">
    <property type="entry name" value="PPR_2"/>
    <property type="match status" value="1"/>
</dbReference>
<protein>
    <submittedName>
        <fullName evidence="3">Uncharacterized protein</fullName>
    </submittedName>
</protein>
<dbReference type="GO" id="GO:0009451">
    <property type="term" value="P:RNA modification"/>
    <property type="evidence" value="ECO:0007669"/>
    <property type="project" value="InterPro"/>
</dbReference>
<feature type="repeat" description="PPR" evidence="2">
    <location>
        <begin position="425"/>
        <end position="459"/>
    </location>
</feature>
<organism evidence="3 4">
    <name type="scientific">Ziziphus jujuba var. spinosa</name>
    <dbReference type="NCBI Taxonomy" id="714518"/>
    <lineage>
        <taxon>Eukaryota</taxon>
        <taxon>Viridiplantae</taxon>
        <taxon>Streptophyta</taxon>
        <taxon>Embryophyta</taxon>
        <taxon>Tracheophyta</taxon>
        <taxon>Spermatophyta</taxon>
        <taxon>Magnoliopsida</taxon>
        <taxon>eudicotyledons</taxon>
        <taxon>Gunneridae</taxon>
        <taxon>Pentapetalae</taxon>
        <taxon>rosids</taxon>
        <taxon>fabids</taxon>
        <taxon>Rosales</taxon>
        <taxon>Rhamnaceae</taxon>
        <taxon>Paliureae</taxon>
        <taxon>Ziziphus</taxon>
    </lineage>
</organism>
<name>A0A978V977_ZIZJJ</name>
<dbReference type="GO" id="GO:0003723">
    <property type="term" value="F:RNA binding"/>
    <property type="evidence" value="ECO:0007669"/>
    <property type="project" value="InterPro"/>
</dbReference>